<sequence>MSGHRATTKESLPVRRQPSETAKWHMSREAVDLSVPEIQGWTEAQCHEFLVEVRFGSRETVSCPHCGSVHRHYWRGHDNRWKCAFCGKTFSITSGTVFAHRKRPLKDLLTGMLMWINSAAGQPALELKRHLDTTYNTVFVWQQKMREGLVRGYNVGLLSGDIEMDGAHQAGRRSKEKRGVPQVSRPVETGAEEKGLTEMMLTQTGRMKANRKKKESGAFDPEFGRKLPKDRRILFAVRKRSGRPGKGAVATRVAVGLSETSPVAEAILKDFVAMPESWLNTDTSPAYQELGRRFMDHRTVEHSKEFSGPKGQNNNQAEEYNWRYDRAEKGIYLNIEPKYLLDYAVETAFRSDTRRLPNGKQLKLALHVAMSVGESLFWKGYTRGHHRKVELIHPAPQPAPASGPPKGTDPRRRMDARPPR</sequence>
<feature type="region of interest" description="Disordered" evidence="1">
    <location>
        <begin position="168"/>
        <end position="189"/>
    </location>
</feature>
<dbReference type="InterPro" id="IPR024445">
    <property type="entry name" value="Tnp_ISXO2-like"/>
</dbReference>
<protein>
    <recommendedName>
        <fullName evidence="2">ISXO2-like transposase domain-containing protein</fullName>
    </recommendedName>
</protein>
<dbReference type="GO" id="GO:0006888">
    <property type="term" value="P:endoplasmic reticulum to Golgi vesicle-mediated transport"/>
    <property type="evidence" value="ECO:0007669"/>
    <property type="project" value="InterPro"/>
</dbReference>
<dbReference type="GO" id="GO:0008270">
    <property type="term" value="F:zinc ion binding"/>
    <property type="evidence" value="ECO:0007669"/>
    <property type="project" value="InterPro"/>
</dbReference>
<dbReference type="GO" id="GO:0030127">
    <property type="term" value="C:COPII vesicle coat"/>
    <property type="evidence" value="ECO:0007669"/>
    <property type="project" value="InterPro"/>
</dbReference>
<feature type="region of interest" description="Disordered" evidence="1">
    <location>
        <begin position="392"/>
        <end position="420"/>
    </location>
</feature>
<evidence type="ECO:0000256" key="1">
    <source>
        <dbReference type="SAM" id="MobiDB-lite"/>
    </source>
</evidence>
<dbReference type="Pfam" id="PF12762">
    <property type="entry name" value="DDE_Tnp_IS1595"/>
    <property type="match status" value="1"/>
</dbReference>
<accession>A0A2I6S9B3</accession>
<dbReference type="SMART" id="SM01126">
    <property type="entry name" value="DDE_Tnp_IS1595"/>
    <property type="match status" value="1"/>
</dbReference>
<dbReference type="InterPro" id="IPR024442">
    <property type="entry name" value="Transposase_Zn_ribbon"/>
</dbReference>
<dbReference type="InterPro" id="IPR036174">
    <property type="entry name" value="Znf_Sec23_Sec24_sf"/>
</dbReference>
<keyword evidence="4" id="KW-1185">Reference proteome</keyword>
<name>A0A2I6S9B3_9RHOO</name>
<dbReference type="Proteomes" id="UP000242205">
    <property type="component" value="Chromosome"/>
</dbReference>
<dbReference type="AlphaFoldDB" id="A0A2I6S9B3"/>
<evidence type="ECO:0000259" key="2">
    <source>
        <dbReference type="SMART" id="SM01126"/>
    </source>
</evidence>
<dbReference type="NCBIfam" id="NF033547">
    <property type="entry name" value="transpos_IS1595"/>
    <property type="match status" value="1"/>
</dbReference>
<dbReference type="KEGG" id="atw:C0099_13495"/>
<gene>
    <name evidence="3" type="ORF">C0099_13495</name>
</gene>
<dbReference type="SUPFAM" id="SSF82919">
    <property type="entry name" value="Zn-finger domain of Sec23/24"/>
    <property type="match status" value="1"/>
</dbReference>
<dbReference type="GO" id="GO:0006886">
    <property type="term" value="P:intracellular protein transport"/>
    <property type="evidence" value="ECO:0007669"/>
    <property type="project" value="InterPro"/>
</dbReference>
<dbReference type="Pfam" id="PF12760">
    <property type="entry name" value="Zn_ribbon_IS1595"/>
    <property type="match status" value="1"/>
</dbReference>
<evidence type="ECO:0000313" key="3">
    <source>
        <dbReference type="EMBL" id="AUN95853.1"/>
    </source>
</evidence>
<feature type="compositionally biased region" description="Basic and acidic residues" evidence="1">
    <location>
        <begin position="408"/>
        <end position="420"/>
    </location>
</feature>
<dbReference type="OrthoDB" id="5365332at2"/>
<evidence type="ECO:0000313" key="4">
    <source>
        <dbReference type="Proteomes" id="UP000242205"/>
    </source>
</evidence>
<dbReference type="EMBL" id="CP025682">
    <property type="protein sequence ID" value="AUN95853.1"/>
    <property type="molecule type" value="Genomic_DNA"/>
</dbReference>
<reference evidence="3 4" key="1">
    <citation type="submission" date="2018-01" db="EMBL/GenBank/DDBJ databases">
        <authorList>
            <person name="Fu G.-Y."/>
        </authorList>
    </citation>
    <scope>NUCLEOTIDE SEQUENCE [LARGE SCALE GENOMIC DNA]</scope>
    <source>
        <strain evidence="3 4">SY39</strain>
    </source>
</reference>
<proteinExistence type="predicted"/>
<feature type="domain" description="ISXO2-like transposase" evidence="2">
    <location>
        <begin position="157"/>
        <end position="352"/>
    </location>
</feature>
<feature type="region of interest" description="Disordered" evidence="1">
    <location>
        <begin position="1"/>
        <end position="25"/>
    </location>
</feature>
<organism evidence="3 4">
    <name type="scientific">Pseudazoarcus pumilus</name>
    <dbReference type="NCBI Taxonomy" id="2067960"/>
    <lineage>
        <taxon>Bacteria</taxon>
        <taxon>Pseudomonadati</taxon>
        <taxon>Pseudomonadota</taxon>
        <taxon>Betaproteobacteria</taxon>
        <taxon>Rhodocyclales</taxon>
        <taxon>Zoogloeaceae</taxon>
        <taxon>Pseudazoarcus</taxon>
    </lineage>
</organism>